<reference evidence="1 2" key="1">
    <citation type="submission" date="2018-03" db="EMBL/GenBank/DDBJ databases">
        <title>Genomic Encyclopedia of Archaeal and Bacterial Type Strains, Phase II (KMG-II): from individual species to whole genera.</title>
        <authorList>
            <person name="Goeker M."/>
        </authorList>
    </citation>
    <scope>NUCLEOTIDE SEQUENCE [LARGE SCALE GENOMIC DNA]</scope>
    <source>
        <strain evidence="1 2">DSM 29057</strain>
    </source>
</reference>
<accession>A0A2P8F7F6</accession>
<evidence type="ECO:0000313" key="2">
    <source>
        <dbReference type="Proteomes" id="UP000241964"/>
    </source>
</evidence>
<gene>
    <name evidence="1" type="ORF">CLV60_13612</name>
</gene>
<dbReference type="Proteomes" id="UP000241964">
    <property type="component" value="Unassembled WGS sequence"/>
</dbReference>
<evidence type="ECO:0000313" key="1">
    <source>
        <dbReference type="EMBL" id="PSL17653.1"/>
    </source>
</evidence>
<organism evidence="1 2">
    <name type="scientific">Dyadobacter jiangsuensis</name>
    <dbReference type="NCBI Taxonomy" id="1591085"/>
    <lineage>
        <taxon>Bacteria</taxon>
        <taxon>Pseudomonadati</taxon>
        <taxon>Bacteroidota</taxon>
        <taxon>Cytophagia</taxon>
        <taxon>Cytophagales</taxon>
        <taxon>Spirosomataceae</taxon>
        <taxon>Dyadobacter</taxon>
    </lineage>
</organism>
<name>A0A2P8F7F6_9BACT</name>
<comment type="caution">
    <text evidence="1">The sequence shown here is derived from an EMBL/GenBank/DDBJ whole genome shotgun (WGS) entry which is preliminary data.</text>
</comment>
<sequence>MNKLLVLLGLLLVSKNSLFGQSEYKPIRFFYRPSVGAVLPTRSFSTNDIPGNLIGSQFQNIYCQPLAIGFFYRNIGLEGQIMVSPARNPRSRHAQFVKDINLEYGNRYYTDIYSSARDDYLEKSSDPIVRGSLGPSYKVERSRLIFVGRMMVGVVSITTDWGRVRLKEKGTNELLSISWDTQYATKDCFSLHPSLTLAYRVNRRITFNLDLDSWLYKADITYKETATNAVSGSITGKFGEIDHPVSV</sequence>
<keyword evidence="2" id="KW-1185">Reference proteome</keyword>
<proteinExistence type="predicted"/>
<dbReference type="EMBL" id="PYAS01000036">
    <property type="protein sequence ID" value="PSL17653.1"/>
    <property type="molecule type" value="Genomic_DNA"/>
</dbReference>
<evidence type="ECO:0008006" key="3">
    <source>
        <dbReference type="Google" id="ProtNLM"/>
    </source>
</evidence>
<protein>
    <recommendedName>
        <fullName evidence="3">Outer membrane protein with beta-barrel domain</fullName>
    </recommendedName>
</protein>
<dbReference type="RefSeq" id="WP_106599836.1">
    <property type="nucleotide sequence ID" value="NZ_PYAS01000036.1"/>
</dbReference>
<dbReference type="AlphaFoldDB" id="A0A2P8F7F6"/>